<dbReference type="EMBL" id="JACHHI010000001">
    <property type="protein sequence ID" value="MBB6477204.1"/>
    <property type="molecule type" value="Genomic_DNA"/>
</dbReference>
<dbReference type="PANTHER" id="PTHR12213:SF0">
    <property type="entry name" value="CORRINOID ADENOSYLTRANSFERASE MMAB"/>
    <property type="match status" value="1"/>
</dbReference>
<gene>
    <name evidence="16" type="ORF">HNR45_000226</name>
</gene>
<evidence type="ECO:0000256" key="3">
    <source>
        <dbReference type="ARBA" id="ARBA00012454"/>
    </source>
</evidence>
<dbReference type="PANTHER" id="PTHR12213">
    <property type="entry name" value="CORRINOID ADENOSYLTRANSFERASE"/>
    <property type="match status" value="1"/>
</dbReference>
<dbReference type="GO" id="GO:0008817">
    <property type="term" value="F:corrinoid adenosyltransferase activity"/>
    <property type="evidence" value="ECO:0007669"/>
    <property type="project" value="UniProtKB-UniRule"/>
</dbReference>
<dbReference type="NCBIfam" id="TIGR00636">
    <property type="entry name" value="PduO_Nterm"/>
    <property type="match status" value="1"/>
</dbReference>
<comment type="similarity">
    <text evidence="2 14">Belongs to the Cob(I)alamin adenosyltransferase family.</text>
</comment>
<keyword evidence="17" id="KW-1185">Reference proteome</keyword>
<dbReference type="AlphaFoldDB" id="A0A841QXA6"/>
<keyword evidence="5 14" id="KW-0169">Cobalamin biosynthesis</keyword>
<evidence type="ECO:0000256" key="4">
    <source>
        <dbReference type="ARBA" id="ARBA00020963"/>
    </source>
</evidence>
<dbReference type="Proteomes" id="UP000591941">
    <property type="component" value="Unassembled WGS sequence"/>
</dbReference>
<keyword evidence="8 14" id="KW-0067">ATP-binding</keyword>
<dbReference type="Pfam" id="PF01923">
    <property type="entry name" value="Cob_adeno_trans"/>
    <property type="match status" value="1"/>
</dbReference>
<evidence type="ECO:0000256" key="12">
    <source>
        <dbReference type="ARBA" id="ARBA00048555"/>
    </source>
</evidence>
<proteinExistence type="inferred from homology"/>
<dbReference type="EC" id="2.5.1.17" evidence="3 14"/>
<evidence type="ECO:0000256" key="11">
    <source>
        <dbReference type="ARBA" id="ARBA00033354"/>
    </source>
</evidence>
<sequence length="169" mass="19197">MAKVYTKTGDKGTTALYTGQRVPKYSTRVETYGIIDEAQAVLGMARAAAQLQEVKDDIYALQKDLWILMADTASLGKDPDITDERVEELEQMIDKYDARLEPLTKFLVPGETVAEAFLNVARTVVRRAERSYWKLHTEEGEDVNEVDIRYLNRLSDVCYILGRAESELK</sequence>
<evidence type="ECO:0000256" key="7">
    <source>
        <dbReference type="ARBA" id="ARBA00022741"/>
    </source>
</evidence>
<comment type="pathway">
    <text evidence="1 14">Cofactor biosynthesis; adenosylcobalamin biosynthesis; adenosylcobalamin from cob(II)yrinate a,c-diamide: step 2/7.</text>
</comment>
<protein>
    <recommendedName>
        <fullName evidence="4 14">Corrinoid adenosyltransferase</fullName>
        <ecNumber evidence="3 14">2.5.1.17</ecNumber>
    </recommendedName>
    <alternativeName>
        <fullName evidence="9 14">Cob(II)alamin adenosyltransferase</fullName>
    </alternativeName>
    <alternativeName>
        <fullName evidence="11 14">Cob(II)yrinic acid a,c-diamide adenosyltransferase</fullName>
    </alternativeName>
    <alternativeName>
        <fullName evidence="10 14">Cobinamide/cobalamin adenosyltransferase</fullName>
    </alternativeName>
</protein>
<evidence type="ECO:0000256" key="5">
    <source>
        <dbReference type="ARBA" id="ARBA00022573"/>
    </source>
</evidence>
<organism evidence="16 17">
    <name type="scientific">Negativicoccus succinicivorans</name>
    <dbReference type="NCBI Taxonomy" id="620903"/>
    <lineage>
        <taxon>Bacteria</taxon>
        <taxon>Bacillati</taxon>
        <taxon>Bacillota</taxon>
        <taxon>Negativicutes</taxon>
        <taxon>Veillonellales</taxon>
        <taxon>Veillonellaceae</taxon>
        <taxon>Negativicoccus</taxon>
    </lineage>
</organism>
<evidence type="ECO:0000256" key="1">
    <source>
        <dbReference type="ARBA" id="ARBA00005121"/>
    </source>
</evidence>
<evidence type="ECO:0000256" key="13">
    <source>
        <dbReference type="ARBA" id="ARBA00048692"/>
    </source>
</evidence>
<name>A0A841QXA6_9FIRM</name>
<evidence type="ECO:0000256" key="14">
    <source>
        <dbReference type="RuleBase" id="RU366026"/>
    </source>
</evidence>
<dbReference type="UniPathway" id="UPA00148">
    <property type="reaction ID" value="UER00233"/>
</dbReference>
<evidence type="ECO:0000256" key="8">
    <source>
        <dbReference type="ARBA" id="ARBA00022840"/>
    </source>
</evidence>
<evidence type="ECO:0000256" key="6">
    <source>
        <dbReference type="ARBA" id="ARBA00022679"/>
    </source>
</evidence>
<comment type="catalytic activity">
    <reaction evidence="12 14">
        <text>2 cob(II)yrinate a,c diamide + reduced [electron-transfer flavoprotein] + 2 ATP = 2 adenosylcob(III)yrinate a,c-diamide + 2 triphosphate + oxidized [electron-transfer flavoprotein] + 3 H(+)</text>
        <dbReference type="Rhea" id="RHEA:11528"/>
        <dbReference type="Rhea" id="RHEA-COMP:10685"/>
        <dbReference type="Rhea" id="RHEA-COMP:10686"/>
        <dbReference type="ChEBI" id="CHEBI:15378"/>
        <dbReference type="ChEBI" id="CHEBI:18036"/>
        <dbReference type="ChEBI" id="CHEBI:30616"/>
        <dbReference type="ChEBI" id="CHEBI:57692"/>
        <dbReference type="ChEBI" id="CHEBI:58307"/>
        <dbReference type="ChEBI" id="CHEBI:58503"/>
        <dbReference type="ChEBI" id="CHEBI:58537"/>
        <dbReference type="EC" id="2.5.1.17"/>
    </reaction>
</comment>
<dbReference type="GO" id="GO:0005524">
    <property type="term" value="F:ATP binding"/>
    <property type="evidence" value="ECO:0007669"/>
    <property type="project" value="UniProtKB-UniRule"/>
</dbReference>
<comment type="caution">
    <text evidence="16">The sequence shown here is derived from an EMBL/GenBank/DDBJ whole genome shotgun (WGS) entry which is preliminary data.</text>
</comment>
<keyword evidence="7 14" id="KW-0547">Nucleotide-binding</keyword>
<dbReference type="InterPro" id="IPR016030">
    <property type="entry name" value="CblAdoTrfase-like"/>
</dbReference>
<evidence type="ECO:0000256" key="2">
    <source>
        <dbReference type="ARBA" id="ARBA00007487"/>
    </source>
</evidence>
<evidence type="ECO:0000313" key="16">
    <source>
        <dbReference type="EMBL" id="MBB6477204.1"/>
    </source>
</evidence>
<dbReference type="InterPro" id="IPR029499">
    <property type="entry name" value="PduO-typ"/>
</dbReference>
<accession>A0A841QXA6</accession>
<dbReference type="GO" id="GO:0009236">
    <property type="term" value="P:cobalamin biosynthetic process"/>
    <property type="evidence" value="ECO:0007669"/>
    <property type="project" value="UniProtKB-UniRule"/>
</dbReference>
<dbReference type="SUPFAM" id="SSF89028">
    <property type="entry name" value="Cobalamin adenosyltransferase-like"/>
    <property type="match status" value="1"/>
</dbReference>
<keyword evidence="6 14" id="KW-0808">Transferase</keyword>
<dbReference type="Gene3D" id="1.20.1200.10">
    <property type="entry name" value="Cobalamin adenosyltransferase-like"/>
    <property type="match status" value="1"/>
</dbReference>
<evidence type="ECO:0000256" key="9">
    <source>
        <dbReference type="ARBA" id="ARBA00031529"/>
    </source>
</evidence>
<evidence type="ECO:0000256" key="10">
    <source>
        <dbReference type="ARBA" id="ARBA00033334"/>
    </source>
</evidence>
<comment type="catalytic activity">
    <reaction evidence="13 14">
        <text>2 cob(II)alamin + reduced [electron-transfer flavoprotein] + 2 ATP = 2 adenosylcob(III)alamin + 2 triphosphate + oxidized [electron-transfer flavoprotein] + 3 H(+)</text>
        <dbReference type="Rhea" id="RHEA:28671"/>
        <dbReference type="Rhea" id="RHEA-COMP:10685"/>
        <dbReference type="Rhea" id="RHEA-COMP:10686"/>
        <dbReference type="ChEBI" id="CHEBI:15378"/>
        <dbReference type="ChEBI" id="CHEBI:16304"/>
        <dbReference type="ChEBI" id="CHEBI:18036"/>
        <dbReference type="ChEBI" id="CHEBI:18408"/>
        <dbReference type="ChEBI" id="CHEBI:30616"/>
        <dbReference type="ChEBI" id="CHEBI:57692"/>
        <dbReference type="ChEBI" id="CHEBI:58307"/>
        <dbReference type="EC" id="2.5.1.17"/>
    </reaction>
</comment>
<dbReference type="InterPro" id="IPR036451">
    <property type="entry name" value="CblAdoTrfase-like_sf"/>
</dbReference>
<evidence type="ECO:0000259" key="15">
    <source>
        <dbReference type="Pfam" id="PF01923"/>
    </source>
</evidence>
<evidence type="ECO:0000313" key="17">
    <source>
        <dbReference type="Proteomes" id="UP000591941"/>
    </source>
</evidence>
<reference evidence="16 17" key="1">
    <citation type="submission" date="2020-08" db="EMBL/GenBank/DDBJ databases">
        <title>Genomic Encyclopedia of Type Strains, Phase IV (KMG-IV): sequencing the most valuable type-strain genomes for metagenomic binning, comparative biology and taxonomic classification.</title>
        <authorList>
            <person name="Goeker M."/>
        </authorList>
    </citation>
    <scope>NUCLEOTIDE SEQUENCE [LARGE SCALE GENOMIC DNA]</scope>
    <source>
        <strain evidence="16 17">DSM 21255</strain>
    </source>
</reference>
<feature type="domain" description="Cobalamin adenosyltransferase-like" evidence="15">
    <location>
        <begin position="4"/>
        <end position="164"/>
    </location>
</feature>